<evidence type="ECO:0000256" key="13">
    <source>
        <dbReference type="RuleBase" id="RU000461"/>
    </source>
</evidence>
<evidence type="ECO:0000313" key="14">
    <source>
        <dbReference type="EMBL" id="KAH7546902.1"/>
    </source>
</evidence>
<feature type="binding site" description="axial binding residue" evidence="12">
    <location>
        <position position="154"/>
    </location>
    <ligand>
        <name>heme</name>
        <dbReference type="ChEBI" id="CHEBI:30413"/>
    </ligand>
    <ligandPart>
        <name>Fe</name>
        <dbReference type="ChEBI" id="CHEBI:18248"/>
    </ligandPart>
</feature>
<dbReference type="GO" id="GO:0016020">
    <property type="term" value="C:membrane"/>
    <property type="evidence" value="ECO:0007669"/>
    <property type="project" value="UniProtKB-SubCell"/>
</dbReference>
<dbReference type="Gene3D" id="1.10.630.10">
    <property type="entry name" value="Cytochrome P450"/>
    <property type="match status" value="1"/>
</dbReference>
<dbReference type="EMBL" id="JAEACU010000001">
    <property type="protein sequence ID" value="KAH7546902.1"/>
    <property type="molecule type" value="Genomic_DNA"/>
</dbReference>
<evidence type="ECO:0000256" key="2">
    <source>
        <dbReference type="ARBA" id="ARBA00004167"/>
    </source>
</evidence>
<dbReference type="InterPro" id="IPR052306">
    <property type="entry name" value="CYP450_71D"/>
</dbReference>
<dbReference type="PRINTS" id="PR00463">
    <property type="entry name" value="EP450I"/>
</dbReference>
<dbReference type="GO" id="GO:0016705">
    <property type="term" value="F:oxidoreductase activity, acting on paired donors, with incorporation or reduction of molecular oxygen"/>
    <property type="evidence" value="ECO:0007669"/>
    <property type="project" value="InterPro"/>
</dbReference>
<evidence type="ECO:0000256" key="8">
    <source>
        <dbReference type="ARBA" id="ARBA00023002"/>
    </source>
</evidence>
<dbReference type="PROSITE" id="PS00086">
    <property type="entry name" value="CYTOCHROME_P450"/>
    <property type="match status" value="1"/>
</dbReference>
<evidence type="ECO:0000256" key="11">
    <source>
        <dbReference type="ARBA" id="ARBA00023136"/>
    </source>
</evidence>
<gene>
    <name evidence="14" type="ORF">FEM48_Zijuj01G0250000</name>
</gene>
<comment type="cofactor">
    <cofactor evidence="1 12">
        <name>heme</name>
        <dbReference type="ChEBI" id="CHEBI:30413"/>
    </cofactor>
</comment>
<dbReference type="InterPro" id="IPR001128">
    <property type="entry name" value="Cyt_P450"/>
</dbReference>
<reference evidence="14" key="1">
    <citation type="journal article" date="2021" name="Front. Plant Sci.">
        <title>Chromosome-Scale Genome Assembly for Chinese Sour Jujube and Insights Into Its Genome Evolution and Domestication Signature.</title>
        <authorList>
            <person name="Shen L.-Y."/>
            <person name="Luo H."/>
            <person name="Wang X.-L."/>
            <person name="Wang X.-M."/>
            <person name="Qiu X.-J."/>
            <person name="Liu H."/>
            <person name="Zhou S.-S."/>
            <person name="Jia K.-H."/>
            <person name="Nie S."/>
            <person name="Bao Y.-T."/>
            <person name="Zhang R.-G."/>
            <person name="Yun Q.-Z."/>
            <person name="Chai Y.-H."/>
            <person name="Lu J.-Y."/>
            <person name="Li Y."/>
            <person name="Zhao S.-W."/>
            <person name="Mao J.-F."/>
            <person name="Jia S.-G."/>
            <person name="Mao Y.-M."/>
        </authorList>
    </citation>
    <scope>NUCLEOTIDE SEQUENCE</scope>
    <source>
        <strain evidence="14">AT0</strain>
        <tissue evidence="14">Leaf</tissue>
    </source>
</reference>
<dbReference type="PANTHER" id="PTHR47953">
    <property type="entry name" value="OS08G0105600 PROTEIN"/>
    <property type="match status" value="1"/>
</dbReference>
<comment type="similarity">
    <text evidence="3 13">Belongs to the cytochrome P450 family.</text>
</comment>
<dbReference type="AlphaFoldDB" id="A0A978W4L8"/>
<keyword evidence="10 13" id="KW-0503">Monooxygenase</keyword>
<dbReference type="Pfam" id="PF00067">
    <property type="entry name" value="p450"/>
    <property type="match status" value="1"/>
</dbReference>
<dbReference type="GO" id="GO:0004497">
    <property type="term" value="F:monooxygenase activity"/>
    <property type="evidence" value="ECO:0007669"/>
    <property type="project" value="UniProtKB-KW"/>
</dbReference>
<evidence type="ECO:0000256" key="6">
    <source>
        <dbReference type="ARBA" id="ARBA00022723"/>
    </source>
</evidence>
<dbReference type="InterPro" id="IPR036396">
    <property type="entry name" value="Cyt_P450_sf"/>
</dbReference>
<protein>
    <submittedName>
        <fullName evidence="14">Uncharacterized protein</fullName>
    </submittedName>
</protein>
<keyword evidence="11" id="KW-0472">Membrane</keyword>
<organism evidence="14 15">
    <name type="scientific">Ziziphus jujuba var. spinosa</name>
    <dbReference type="NCBI Taxonomy" id="714518"/>
    <lineage>
        <taxon>Eukaryota</taxon>
        <taxon>Viridiplantae</taxon>
        <taxon>Streptophyta</taxon>
        <taxon>Embryophyta</taxon>
        <taxon>Tracheophyta</taxon>
        <taxon>Spermatophyta</taxon>
        <taxon>Magnoliopsida</taxon>
        <taxon>eudicotyledons</taxon>
        <taxon>Gunneridae</taxon>
        <taxon>Pentapetalae</taxon>
        <taxon>rosids</taxon>
        <taxon>fabids</taxon>
        <taxon>Rosales</taxon>
        <taxon>Rhamnaceae</taxon>
        <taxon>Paliureae</taxon>
        <taxon>Ziziphus</taxon>
    </lineage>
</organism>
<dbReference type="InterPro" id="IPR002401">
    <property type="entry name" value="Cyt_P450_E_grp-I"/>
</dbReference>
<dbReference type="InterPro" id="IPR017972">
    <property type="entry name" value="Cyt_P450_CS"/>
</dbReference>
<accession>A0A978W4L8</accession>
<evidence type="ECO:0000256" key="3">
    <source>
        <dbReference type="ARBA" id="ARBA00010617"/>
    </source>
</evidence>
<dbReference type="PANTHER" id="PTHR47953:SF19">
    <property type="entry name" value="OS06G0641600 PROTEIN"/>
    <property type="match status" value="1"/>
</dbReference>
<dbReference type="GO" id="GO:0020037">
    <property type="term" value="F:heme binding"/>
    <property type="evidence" value="ECO:0007669"/>
    <property type="project" value="InterPro"/>
</dbReference>
<evidence type="ECO:0000256" key="7">
    <source>
        <dbReference type="ARBA" id="ARBA00022989"/>
    </source>
</evidence>
<evidence type="ECO:0000256" key="4">
    <source>
        <dbReference type="ARBA" id="ARBA00022617"/>
    </source>
</evidence>
<evidence type="ECO:0000256" key="1">
    <source>
        <dbReference type="ARBA" id="ARBA00001971"/>
    </source>
</evidence>
<evidence type="ECO:0000313" key="15">
    <source>
        <dbReference type="Proteomes" id="UP000813462"/>
    </source>
</evidence>
<keyword evidence="7" id="KW-1133">Transmembrane helix</keyword>
<proteinExistence type="inferred from homology"/>
<sequence length="225" mass="25267">MSPAGITFVTPNVELPLAHAVAVRLVVGNCLPVVMKQEDLEITENFGVNVTVCIPSGNQCIVFEAISCFSAQVLRLHPPAPLLIPRECRERCEINGYEIPVKARVIVNAWAIGRDPKYWANPESFYPERFIDSSVNFTGANFEYIPFGAGRRICPGMAFGVINVEVPLAYLLYHFDWKLPNGMKHEDLDMTERFGITVRRKQDLHLIPLAYCPSPFENPKPHGEN</sequence>
<keyword evidence="6 12" id="KW-0479">Metal-binding</keyword>
<keyword evidence="8 13" id="KW-0560">Oxidoreductase</keyword>
<dbReference type="SUPFAM" id="SSF48264">
    <property type="entry name" value="Cytochrome P450"/>
    <property type="match status" value="1"/>
</dbReference>
<evidence type="ECO:0000256" key="10">
    <source>
        <dbReference type="ARBA" id="ARBA00023033"/>
    </source>
</evidence>
<keyword evidence="4 12" id="KW-0349">Heme</keyword>
<keyword evidence="5" id="KW-0812">Transmembrane</keyword>
<comment type="caution">
    <text evidence="14">The sequence shown here is derived from an EMBL/GenBank/DDBJ whole genome shotgun (WGS) entry which is preliminary data.</text>
</comment>
<dbReference type="GO" id="GO:0005506">
    <property type="term" value="F:iron ion binding"/>
    <property type="evidence" value="ECO:0007669"/>
    <property type="project" value="InterPro"/>
</dbReference>
<evidence type="ECO:0000256" key="9">
    <source>
        <dbReference type="ARBA" id="ARBA00023004"/>
    </source>
</evidence>
<name>A0A978W4L8_ZIZJJ</name>
<dbReference type="Proteomes" id="UP000813462">
    <property type="component" value="Unassembled WGS sequence"/>
</dbReference>
<evidence type="ECO:0000256" key="12">
    <source>
        <dbReference type="PIRSR" id="PIRSR602401-1"/>
    </source>
</evidence>
<dbReference type="FunFam" id="1.10.630.10:FF:000146">
    <property type="entry name" value="Os06g0641800 protein"/>
    <property type="match status" value="1"/>
</dbReference>
<evidence type="ECO:0000256" key="5">
    <source>
        <dbReference type="ARBA" id="ARBA00022692"/>
    </source>
</evidence>
<keyword evidence="9 12" id="KW-0408">Iron</keyword>
<comment type="subcellular location">
    <subcellularLocation>
        <location evidence="2">Membrane</location>
        <topology evidence="2">Single-pass membrane protein</topology>
    </subcellularLocation>
</comment>